<dbReference type="EMBL" id="JANPWB010000016">
    <property type="protein sequence ID" value="KAJ1080728.1"/>
    <property type="molecule type" value="Genomic_DNA"/>
</dbReference>
<organism evidence="1 2">
    <name type="scientific">Pleurodeles waltl</name>
    <name type="common">Iberian ribbed newt</name>
    <dbReference type="NCBI Taxonomy" id="8319"/>
    <lineage>
        <taxon>Eukaryota</taxon>
        <taxon>Metazoa</taxon>
        <taxon>Chordata</taxon>
        <taxon>Craniata</taxon>
        <taxon>Vertebrata</taxon>
        <taxon>Euteleostomi</taxon>
        <taxon>Amphibia</taxon>
        <taxon>Batrachia</taxon>
        <taxon>Caudata</taxon>
        <taxon>Salamandroidea</taxon>
        <taxon>Salamandridae</taxon>
        <taxon>Pleurodelinae</taxon>
        <taxon>Pleurodeles</taxon>
    </lineage>
</organism>
<dbReference type="Proteomes" id="UP001066276">
    <property type="component" value="Chromosome 12"/>
</dbReference>
<comment type="caution">
    <text evidence="1">The sequence shown here is derived from an EMBL/GenBank/DDBJ whole genome shotgun (WGS) entry which is preliminary data.</text>
</comment>
<reference evidence="1" key="1">
    <citation type="journal article" date="2022" name="bioRxiv">
        <title>Sequencing and chromosome-scale assembly of the giantPleurodeles waltlgenome.</title>
        <authorList>
            <person name="Brown T."/>
            <person name="Elewa A."/>
            <person name="Iarovenko S."/>
            <person name="Subramanian E."/>
            <person name="Araus A.J."/>
            <person name="Petzold A."/>
            <person name="Susuki M."/>
            <person name="Suzuki K.-i.T."/>
            <person name="Hayashi T."/>
            <person name="Toyoda A."/>
            <person name="Oliveira C."/>
            <person name="Osipova E."/>
            <person name="Leigh N.D."/>
            <person name="Simon A."/>
            <person name="Yun M.H."/>
        </authorList>
    </citation>
    <scope>NUCLEOTIDE SEQUENCE</scope>
    <source>
        <strain evidence="1">20211129_DDA</strain>
        <tissue evidence="1">Liver</tissue>
    </source>
</reference>
<gene>
    <name evidence="1" type="ORF">NDU88_000922</name>
</gene>
<feature type="non-terminal residue" evidence="1">
    <location>
        <position position="1"/>
    </location>
</feature>
<dbReference type="AlphaFoldDB" id="A0AAV7KX22"/>
<evidence type="ECO:0000313" key="1">
    <source>
        <dbReference type="EMBL" id="KAJ1080728.1"/>
    </source>
</evidence>
<proteinExistence type="predicted"/>
<evidence type="ECO:0000313" key="2">
    <source>
        <dbReference type="Proteomes" id="UP001066276"/>
    </source>
</evidence>
<sequence>VIQSGLDTSDSVARAMGTSIATRWHAWLWSSGFSPDVQSTLLDLPFDGD</sequence>
<dbReference type="Gene3D" id="1.10.287.3160">
    <property type="match status" value="1"/>
</dbReference>
<protein>
    <submittedName>
        <fullName evidence="1">Uncharacterized protein</fullName>
    </submittedName>
</protein>
<feature type="non-terminal residue" evidence="1">
    <location>
        <position position="49"/>
    </location>
</feature>
<keyword evidence="2" id="KW-1185">Reference proteome</keyword>
<accession>A0AAV7KX22</accession>
<name>A0AAV7KX22_PLEWA</name>